<organism evidence="1 2">
    <name type="scientific">Gigaspora margarita</name>
    <dbReference type="NCBI Taxonomy" id="4874"/>
    <lineage>
        <taxon>Eukaryota</taxon>
        <taxon>Fungi</taxon>
        <taxon>Fungi incertae sedis</taxon>
        <taxon>Mucoromycota</taxon>
        <taxon>Glomeromycotina</taxon>
        <taxon>Glomeromycetes</taxon>
        <taxon>Diversisporales</taxon>
        <taxon>Gigasporaceae</taxon>
        <taxon>Gigaspora</taxon>
    </lineage>
</organism>
<evidence type="ECO:0000313" key="1">
    <source>
        <dbReference type="EMBL" id="CAG8483137.1"/>
    </source>
</evidence>
<accession>A0ABM8VZ39</accession>
<dbReference type="Gene3D" id="2.40.30.10">
    <property type="entry name" value="Translation factors"/>
    <property type="match status" value="1"/>
</dbReference>
<proteinExistence type="predicted"/>
<keyword evidence="2" id="KW-1185">Reference proteome</keyword>
<reference evidence="1 2" key="1">
    <citation type="submission" date="2021-06" db="EMBL/GenBank/DDBJ databases">
        <authorList>
            <person name="Kallberg Y."/>
            <person name="Tangrot J."/>
            <person name="Rosling A."/>
        </authorList>
    </citation>
    <scope>NUCLEOTIDE SEQUENCE [LARGE SCALE GENOMIC DNA]</scope>
    <source>
        <strain evidence="1 2">120-4 pot B 10/14</strain>
    </source>
</reference>
<dbReference type="InterPro" id="IPR009000">
    <property type="entry name" value="Transl_B-barrel_sf"/>
</dbReference>
<evidence type="ECO:0000313" key="2">
    <source>
        <dbReference type="Proteomes" id="UP000789901"/>
    </source>
</evidence>
<comment type="caution">
    <text evidence="1">The sequence shown here is derived from an EMBL/GenBank/DDBJ whole genome shotgun (WGS) entry which is preliminary data.</text>
</comment>
<dbReference type="EMBL" id="CAJVQB010000344">
    <property type="protein sequence ID" value="CAG8483137.1"/>
    <property type="molecule type" value="Genomic_DNA"/>
</dbReference>
<sequence>MPNAKEVTAAKVTRAQNCHRYYGVIVYVRIFRGELVKRQKVKFSRNQKVYQVERLGVKIPQEVLKEKLGTGEIG</sequence>
<dbReference type="SUPFAM" id="SSF50447">
    <property type="entry name" value="Translation proteins"/>
    <property type="match status" value="1"/>
</dbReference>
<gene>
    <name evidence="1" type="ORF">GMARGA_LOCUS1342</name>
</gene>
<protein>
    <submittedName>
        <fullName evidence="1">23583_t:CDS:1</fullName>
    </submittedName>
</protein>
<name>A0ABM8VZ39_GIGMA</name>
<dbReference type="Proteomes" id="UP000789901">
    <property type="component" value="Unassembled WGS sequence"/>
</dbReference>